<evidence type="ECO:0000256" key="8">
    <source>
        <dbReference type="SAM" id="MobiDB-lite"/>
    </source>
</evidence>
<feature type="signal peptide" evidence="9">
    <location>
        <begin position="1"/>
        <end position="25"/>
    </location>
</feature>
<reference evidence="11" key="1">
    <citation type="journal article" date="2019" name="Int. J. Syst. Evol. Microbiol.">
        <title>The Global Catalogue of Microorganisms (GCM) 10K type strain sequencing project: providing services to taxonomists for standard genome sequencing and annotation.</title>
        <authorList>
            <consortium name="The Broad Institute Genomics Platform"/>
            <consortium name="The Broad Institute Genome Sequencing Center for Infectious Disease"/>
            <person name="Wu L."/>
            <person name="Ma J."/>
        </authorList>
    </citation>
    <scope>NUCLEOTIDE SEQUENCE [LARGE SCALE GENOMIC DNA]</scope>
    <source>
        <strain evidence="11">CGMCC 1.15959</strain>
    </source>
</reference>
<proteinExistence type="predicted"/>
<keyword evidence="4" id="KW-0812">Transmembrane</keyword>
<keyword evidence="3" id="KW-1134">Transmembrane beta strand</keyword>
<dbReference type="SUPFAM" id="SSF56935">
    <property type="entry name" value="Porins"/>
    <property type="match status" value="2"/>
</dbReference>
<dbReference type="RefSeq" id="WP_229658400.1">
    <property type="nucleotide sequence ID" value="NZ_BMKL01000001.1"/>
</dbReference>
<organism evidence="10 11">
    <name type="scientific">Tsuneonella deserti</name>
    <dbReference type="NCBI Taxonomy" id="2035528"/>
    <lineage>
        <taxon>Bacteria</taxon>
        <taxon>Pseudomonadati</taxon>
        <taxon>Pseudomonadota</taxon>
        <taxon>Alphaproteobacteria</taxon>
        <taxon>Sphingomonadales</taxon>
        <taxon>Erythrobacteraceae</taxon>
        <taxon>Tsuneonella</taxon>
    </lineage>
</organism>
<dbReference type="InterPro" id="IPR039426">
    <property type="entry name" value="TonB-dep_rcpt-like"/>
</dbReference>
<protein>
    <recommendedName>
        <fullName evidence="12">TonB dependent receptor</fullName>
    </recommendedName>
</protein>
<keyword evidence="7" id="KW-0998">Cell outer membrane</keyword>
<comment type="subcellular location">
    <subcellularLocation>
        <location evidence="1">Cell outer membrane</location>
        <topology evidence="1">Multi-pass membrane protein</topology>
    </subcellularLocation>
</comment>
<keyword evidence="5 9" id="KW-0732">Signal</keyword>
<evidence type="ECO:0000256" key="2">
    <source>
        <dbReference type="ARBA" id="ARBA00022448"/>
    </source>
</evidence>
<dbReference type="PANTHER" id="PTHR30069">
    <property type="entry name" value="TONB-DEPENDENT OUTER MEMBRANE RECEPTOR"/>
    <property type="match status" value="1"/>
</dbReference>
<evidence type="ECO:0000256" key="7">
    <source>
        <dbReference type="ARBA" id="ARBA00023237"/>
    </source>
</evidence>
<keyword evidence="6" id="KW-0472">Membrane</keyword>
<keyword evidence="2" id="KW-0813">Transport</keyword>
<keyword evidence="11" id="KW-1185">Reference proteome</keyword>
<sequence>MRRLHPVSLAALALTAPAWTGTALAQDAPAIAQADAPPVDQSPGEGEIVVTATRLPGQVQTDSPPILELDEQQVAAYGAASIADLVAQLAPQTGSGRGRGGRPVFLVNGQRVSGFREFSRFPPEAIRKVEVLPEEVALQFGYPPDARVINFILKDNFASRTIEAEYGMPTRGGTSTAQGEASLLTINGPRRINGSVEYTRTSPLTEAERGVIQTPGTDPTVPGDADPADYRTLVARDEKVEANATFTTGLGEMGSGKQFTLNGNVTRDVRTSLSGLDTVLLTSPSGDQALRTLDADPISRRTTTDTYSLGSTFNAPLGDWRYSGTLDASRTDSDSRRDRRRDTAALAAAAAAGTLAIDAPLPSVADAGFDRTLSRVWSASQKNTLAGSPLILPGGEVNVTLDAGYDWTRIESRDSRAALGETQLTRGDLNAGVNLNLPIASMREGFLDAIGDLSLNLGAGIDHLSDFGTLTDWNVGTTWKPAERLALKASYIQREVAPGLSQLGGPVILDVNVPVYDFTTGRTVLANVTSGGNPDLLAETQRDFKLSANYDLDWFDRTNLVVEYFSNRSSNTTEAFPLLTPAIEAAFPDRVTRASDGTLLAIDRRPVTFAERSSSRIRYGINMSGKLGKPSPEGEGQGRGGRFGAMMGIAAPSQPAPASGTGGGFDPARFGEMRTRFCAAPEGQAPDLSGLPERMLERLKGEDGQIDPAKVAALKARFCAADGGGMRTFDPARFAALRTALACGVEGSNADPATLPAEIADRLKGPDGTIDPARLAEFRSRICALPADGSGGTGGRGGWRGRGGQGSPSGEQAAGGGRQSGGGGGFGGRRGGDGQGRWNLSLYHTIELRNRALIADGGPELDLLAGDGLSDGGVSRHKVELEGGVFRKGLGARLSGNYLSGTTVRGSGLPGSSDLKFGDLATFDLRLFANLEQQKWLTGGGEPGFWKGARLSFRIDNLFDAHQRVTDVNGLVPLRYQPGLIDPVGRRFEIEFRKMF</sequence>
<comment type="caution">
    <text evidence="10">The sequence shown here is derived from an EMBL/GenBank/DDBJ whole genome shotgun (WGS) entry which is preliminary data.</text>
</comment>
<evidence type="ECO:0000256" key="1">
    <source>
        <dbReference type="ARBA" id="ARBA00004571"/>
    </source>
</evidence>
<dbReference type="InterPro" id="IPR036942">
    <property type="entry name" value="Beta-barrel_TonB_sf"/>
</dbReference>
<feature type="chain" id="PRO_5047481936" description="TonB dependent receptor" evidence="9">
    <location>
        <begin position="26"/>
        <end position="996"/>
    </location>
</feature>
<dbReference type="EMBL" id="BMKL01000001">
    <property type="protein sequence ID" value="GGD88133.1"/>
    <property type="molecule type" value="Genomic_DNA"/>
</dbReference>
<evidence type="ECO:0008006" key="12">
    <source>
        <dbReference type="Google" id="ProtNLM"/>
    </source>
</evidence>
<evidence type="ECO:0000313" key="11">
    <source>
        <dbReference type="Proteomes" id="UP000619041"/>
    </source>
</evidence>
<evidence type="ECO:0000256" key="3">
    <source>
        <dbReference type="ARBA" id="ARBA00022452"/>
    </source>
</evidence>
<feature type="region of interest" description="Disordered" evidence="8">
    <location>
        <begin position="786"/>
        <end position="831"/>
    </location>
</feature>
<accession>A0ABQ1S271</accession>
<dbReference type="Gene3D" id="2.170.130.10">
    <property type="entry name" value="TonB-dependent receptor, plug domain"/>
    <property type="match status" value="1"/>
</dbReference>
<dbReference type="Gene3D" id="2.40.170.20">
    <property type="entry name" value="TonB-dependent receptor, beta-barrel domain"/>
    <property type="match status" value="1"/>
</dbReference>
<dbReference type="InterPro" id="IPR037066">
    <property type="entry name" value="Plug_dom_sf"/>
</dbReference>
<evidence type="ECO:0000313" key="10">
    <source>
        <dbReference type="EMBL" id="GGD88133.1"/>
    </source>
</evidence>
<evidence type="ECO:0000256" key="9">
    <source>
        <dbReference type="SAM" id="SignalP"/>
    </source>
</evidence>
<name>A0ABQ1S271_9SPHN</name>
<evidence type="ECO:0000256" key="5">
    <source>
        <dbReference type="ARBA" id="ARBA00022729"/>
    </source>
</evidence>
<gene>
    <name evidence="10" type="ORF">GCM10011515_04700</name>
</gene>
<evidence type="ECO:0000256" key="4">
    <source>
        <dbReference type="ARBA" id="ARBA00022692"/>
    </source>
</evidence>
<dbReference type="PANTHER" id="PTHR30069:SF29">
    <property type="entry name" value="HEMOGLOBIN AND HEMOGLOBIN-HAPTOGLOBIN-BINDING PROTEIN 1-RELATED"/>
    <property type="match status" value="1"/>
</dbReference>
<evidence type="ECO:0000256" key="6">
    <source>
        <dbReference type="ARBA" id="ARBA00023136"/>
    </source>
</evidence>
<feature type="compositionally biased region" description="Gly residues" evidence="8">
    <location>
        <begin position="789"/>
        <end position="831"/>
    </location>
</feature>
<feature type="region of interest" description="Disordered" evidence="8">
    <location>
        <begin position="622"/>
        <end position="641"/>
    </location>
</feature>
<dbReference type="Proteomes" id="UP000619041">
    <property type="component" value="Unassembled WGS sequence"/>
</dbReference>